<dbReference type="Pfam" id="PF10282">
    <property type="entry name" value="Lactonase"/>
    <property type="match status" value="1"/>
</dbReference>
<comment type="similarity">
    <text evidence="1">Belongs to the cycloisomerase 2 family.</text>
</comment>
<name>A0ABS4FZN6_9CLOT</name>
<dbReference type="Gene3D" id="2.130.10.10">
    <property type="entry name" value="YVTN repeat-like/Quinoprotein amine dehydrogenase"/>
    <property type="match status" value="1"/>
</dbReference>
<keyword evidence="2" id="KW-0378">Hydrolase</keyword>
<keyword evidence="3" id="KW-1185">Reference proteome</keyword>
<sequence length="335" mass="36973">MTIYTGFLGSYTRRKSTGIRRFAFDGREFRTEDFIQIGNPAYLALSSDGKTLFSVVKNGDDSGAASIDINEKKITAISTAEGEAPPCYLSLIPEGLLACNYHAGNLDLYAIEYGHVAGRLQSISHDGSGPVTGRQDSSHIHFALKNPYNEDILVCDLGTDRIWIYSFNGELRKKDSINFPAGSGPRHLVFHKSEKIAYVLSELTSEVFTIDFRDGSYRIIHSSRALPGDFSGESIAAAIRISKDNKFIYTSNRGHDSITIFKVTESFTTSVVDIVPSHGNHPRDFNISPDGKYLLLANMETDNLALYSIDPETGGLEIVRSDIYSPECVSVIFEE</sequence>
<gene>
    <name evidence="2" type="ORF">J2Z34_000180</name>
</gene>
<accession>A0ABS4FZN6</accession>
<dbReference type="InterPro" id="IPR015943">
    <property type="entry name" value="WD40/YVTN_repeat-like_dom_sf"/>
</dbReference>
<dbReference type="InterPro" id="IPR050282">
    <property type="entry name" value="Cycloisomerase_2"/>
</dbReference>
<reference evidence="2 3" key="1">
    <citation type="submission" date="2021-03" db="EMBL/GenBank/DDBJ databases">
        <title>Genomic Encyclopedia of Type Strains, Phase IV (KMG-IV): sequencing the most valuable type-strain genomes for metagenomic binning, comparative biology and taxonomic classification.</title>
        <authorList>
            <person name="Goeker M."/>
        </authorList>
    </citation>
    <scope>NUCLEOTIDE SEQUENCE [LARGE SCALE GENOMIC DNA]</scope>
    <source>
        <strain evidence="2 3">DSM 6139</strain>
    </source>
</reference>
<proteinExistence type="inferred from homology"/>
<dbReference type="PANTHER" id="PTHR30344">
    <property type="entry name" value="6-PHOSPHOGLUCONOLACTONASE-RELATED"/>
    <property type="match status" value="1"/>
</dbReference>
<dbReference type="GO" id="GO:0017057">
    <property type="term" value="F:6-phosphogluconolactonase activity"/>
    <property type="evidence" value="ECO:0007669"/>
    <property type="project" value="UniProtKB-EC"/>
</dbReference>
<dbReference type="PANTHER" id="PTHR30344:SF1">
    <property type="entry name" value="6-PHOSPHOGLUCONOLACTONASE"/>
    <property type="match status" value="1"/>
</dbReference>
<comment type="caution">
    <text evidence="2">The sequence shown here is derived from an EMBL/GenBank/DDBJ whole genome shotgun (WGS) entry which is preliminary data.</text>
</comment>
<dbReference type="RefSeq" id="WP_209457962.1">
    <property type="nucleotide sequence ID" value="NZ_JAGGKC010000001.1"/>
</dbReference>
<dbReference type="InterPro" id="IPR011048">
    <property type="entry name" value="Haem_d1_sf"/>
</dbReference>
<organism evidence="2 3">
    <name type="scientific">Youngiibacter multivorans</name>
    <dbReference type="NCBI Taxonomy" id="937251"/>
    <lineage>
        <taxon>Bacteria</taxon>
        <taxon>Bacillati</taxon>
        <taxon>Bacillota</taxon>
        <taxon>Clostridia</taxon>
        <taxon>Eubacteriales</taxon>
        <taxon>Clostridiaceae</taxon>
        <taxon>Youngiibacter</taxon>
    </lineage>
</organism>
<dbReference type="SUPFAM" id="SSF51004">
    <property type="entry name" value="C-terminal (heme d1) domain of cytochrome cd1-nitrite reductase"/>
    <property type="match status" value="1"/>
</dbReference>
<dbReference type="EMBL" id="JAGGKC010000001">
    <property type="protein sequence ID" value="MBP1917717.1"/>
    <property type="molecule type" value="Genomic_DNA"/>
</dbReference>
<evidence type="ECO:0000313" key="2">
    <source>
        <dbReference type="EMBL" id="MBP1917717.1"/>
    </source>
</evidence>
<dbReference type="Proteomes" id="UP001519271">
    <property type="component" value="Unassembled WGS sequence"/>
</dbReference>
<dbReference type="EC" id="3.1.1.31" evidence="2"/>
<evidence type="ECO:0000256" key="1">
    <source>
        <dbReference type="ARBA" id="ARBA00005564"/>
    </source>
</evidence>
<protein>
    <submittedName>
        <fullName evidence="2">6-phosphogluconolactonase</fullName>
        <ecNumber evidence="2">3.1.1.31</ecNumber>
    </submittedName>
</protein>
<evidence type="ECO:0000313" key="3">
    <source>
        <dbReference type="Proteomes" id="UP001519271"/>
    </source>
</evidence>
<dbReference type="InterPro" id="IPR019405">
    <property type="entry name" value="Lactonase_7-beta_prop"/>
</dbReference>